<evidence type="ECO:0000256" key="1">
    <source>
        <dbReference type="SAM" id="Phobius"/>
    </source>
</evidence>
<organism evidence="2 3">
    <name type="scientific">Huso huso</name>
    <name type="common">Beluga</name>
    <name type="synonym">Acipenser huso</name>
    <dbReference type="NCBI Taxonomy" id="61971"/>
    <lineage>
        <taxon>Eukaryota</taxon>
        <taxon>Metazoa</taxon>
        <taxon>Chordata</taxon>
        <taxon>Craniata</taxon>
        <taxon>Vertebrata</taxon>
        <taxon>Euteleostomi</taxon>
        <taxon>Actinopterygii</taxon>
        <taxon>Chondrostei</taxon>
        <taxon>Acipenseriformes</taxon>
        <taxon>Acipenseridae</taxon>
        <taxon>Huso</taxon>
    </lineage>
</organism>
<gene>
    <name evidence="2" type="ORF">HHUSO_G4017</name>
</gene>
<keyword evidence="1" id="KW-1133">Transmembrane helix</keyword>
<dbReference type="InterPro" id="IPR014807">
    <property type="entry name" value="Coa1"/>
</dbReference>
<sequence length="150" mass="17023">MPASINSLHKMAVYMGIVSGGGCAVMYYLMQKNFARSEYYHRALEQLRDNHTAMESLGAPPLQVHNVRLTDRHNRVDKTSAKIKIPVSGTKSAGYLYTYSIRDTIMNRWCLQEVVLQLRDGQRIEVYEPSVDDDEVKQEECFGQSAMATS</sequence>
<evidence type="ECO:0000313" key="3">
    <source>
        <dbReference type="Proteomes" id="UP001369086"/>
    </source>
</evidence>
<protein>
    <submittedName>
        <fullName evidence="2">Cytochrome c oxidase assembly factor 1-like protein</fullName>
    </submittedName>
</protein>
<reference evidence="2 3" key="1">
    <citation type="submission" date="2021-05" db="EMBL/GenBank/DDBJ databases">
        <authorList>
            <person name="Zahm M."/>
            <person name="Klopp C."/>
            <person name="Cabau C."/>
            <person name="Kuhl H."/>
            <person name="Suciu R."/>
            <person name="Ciorpac M."/>
            <person name="Holostenco D."/>
            <person name="Gessner J."/>
            <person name="Wuertz S."/>
            <person name="Hohne C."/>
            <person name="Stock M."/>
            <person name="Gislard M."/>
            <person name="Lluch J."/>
            <person name="Milhes M."/>
            <person name="Lampietro C."/>
            <person name="Lopez Roques C."/>
            <person name="Donnadieu C."/>
            <person name="Du K."/>
            <person name="Schartl M."/>
            <person name="Guiguen Y."/>
        </authorList>
    </citation>
    <scope>NUCLEOTIDE SEQUENCE [LARGE SCALE GENOMIC DNA]</scope>
    <source>
        <strain evidence="2">Hh-F2</strain>
        <tissue evidence="2">Blood</tissue>
    </source>
</reference>
<dbReference type="Pfam" id="PF08695">
    <property type="entry name" value="Coa1"/>
    <property type="match status" value="1"/>
</dbReference>
<dbReference type="Proteomes" id="UP001369086">
    <property type="component" value="Unassembled WGS sequence"/>
</dbReference>
<proteinExistence type="predicted"/>
<feature type="transmembrane region" description="Helical" evidence="1">
    <location>
        <begin position="12"/>
        <end position="30"/>
    </location>
</feature>
<dbReference type="PANTHER" id="PTHR47148:SF1">
    <property type="entry name" value="CYTOCHROME C OXIDASE ASSEMBLY FACTOR 1 HOMOLOG"/>
    <property type="match status" value="1"/>
</dbReference>
<keyword evidence="3" id="KW-1185">Reference proteome</keyword>
<evidence type="ECO:0000313" key="2">
    <source>
        <dbReference type="EMBL" id="KAK6491836.1"/>
    </source>
</evidence>
<dbReference type="PANTHER" id="PTHR47148">
    <property type="entry name" value="CYTOCHROME C OXIDASE ASSEMBLY FACTOR 1 HOMOLOG"/>
    <property type="match status" value="1"/>
</dbReference>
<keyword evidence="1" id="KW-0812">Transmembrane</keyword>
<dbReference type="EMBL" id="JAHFZB010000003">
    <property type="protein sequence ID" value="KAK6491836.1"/>
    <property type="molecule type" value="Genomic_DNA"/>
</dbReference>
<keyword evidence="1" id="KW-0472">Membrane</keyword>
<accession>A0ABR1A584</accession>
<comment type="caution">
    <text evidence="2">The sequence shown here is derived from an EMBL/GenBank/DDBJ whole genome shotgun (WGS) entry which is preliminary data.</text>
</comment>
<name>A0ABR1A584_HUSHU</name>